<evidence type="ECO:0000313" key="3">
    <source>
        <dbReference type="Proteomes" id="UP001295684"/>
    </source>
</evidence>
<dbReference type="Proteomes" id="UP001295684">
    <property type="component" value="Unassembled WGS sequence"/>
</dbReference>
<comment type="caution">
    <text evidence="2">The sequence shown here is derived from an EMBL/GenBank/DDBJ whole genome shotgun (WGS) entry which is preliminary data.</text>
</comment>
<feature type="compositionally biased region" description="Polar residues" evidence="1">
    <location>
        <begin position="616"/>
        <end position="625"/>
    </location>
</feature>
<protein>
    <submittedName>
        <fullName evidence="2">Uncharacterized protein</fullName>
    </submittedName>
</protein>
<proteinExistence type="predicted"/>
<feature type="region of interest" description="Disordered" evidence="1">
    <location>
        <begin position="616"/>
        <end position="639"/>
    </location>
</feature>
<reference evidence="2" key="1">
    <citation type="submission" date="2023-07" db="EMBL/GenBank/DDBJ databases">
        <authorList>
            <consortium name="AG Swart"/>
            <person name="Singh M."/>
            <person name="Singh A."/>
            <person name="Seah K."/>
            <person name="Emmerich C."/>
        </authorList>
    </citation>
    <scope>NUCLEOTIDE SEQUENCE</scope>
    <source>
        <strain evidence="2">DP1</strain>
    </source>
</reference>
<sequence length="639" mass="74728">MDRPNKSSENQGVIEPEPKDYIQEELLNRMDRVENRLEKFYSRLSGVDGQVDSVDNRMAVVMREIDLLHDKLEGKASKQMVGVIDSRFQLYAEVKEFNALKKTCLDFAKKEKVAECEQKIDTLQESIKECAKTSEVYDTKEYIMNFFKKEFKECVKKRELHTSQTAINKAIEKLRVEIKEEMSVFDTFKKNLDLFKRNLKEDKLDLEAKINTVWDNFNNYCDFNHFDNYKASIKPMLRACELRVDKYGVENEKCVKIIQRFDEVLCQKASKFNFGQLEKDMKNYLKAEEFNEKFLEVKKELRNFEVERMKFNSKIDEIGSSVKQMIANSIIKISKEAKNQLIDALGGKPVEPGELISLLKLKANVEVVEDIQINKADKAQIESTTSVLEIFHSQITHLCMILKDFLKLHISQMTKEDQATKKKIDYYYKYACTLSKWIRTNEEQEAFKAQEEESPREVKRSATENKDRIDNFLFKSTSNKPIHIRPLTSTSNRKEDNIKYDSTEKISTDNLDLSIFEDMKKRRLQSASSRRISLERVRNQDRDLKISINRDPRDLGHHNSLMDTMGNQIPESQPVKIKANTSFNPVNFTKIKAQRISQKGRKIMTTNVKKFNHSRLSYTSKNTTMRYKKRTSPSPSSLM</sequence>
<evidence type="ECO:0000313" key="2">
    <source>
        <dbReference type="EMBL" id="CAI2359596.1"/>
    </source>
</evidence>
<accession>A0AAD1X6L0</accession>
<keyword evidence="3" id="KW-1185">Reference proteome</keyword>
<gene>
    <name evidence="2" type="ORF">ECRASSUSDP1_LOCUS888</name>
</gene>
<evidence type="ECO:0000256" key="1">
    <source>
        <dbReference type="SAM" id="MobiDB-lite"/>
    </source>
</evidence>
<dbReference type="AlphaFoldDB" id="A0AAD1X6L0"/>
<name>A0AAD1X6L0_EUPCR</name>
<dbReference type="EMBL" id="CAMPGE010000836">
    <property type="protein sequence ID" value="CAI2359596.1"/>
    <property type="molecule type" value="Genomic_DNA"/>
</dbReference>
<organism evidence="2 3">
    <name type="scientific">Euplotes crassus</name>
    <dbReference type="NCBI Taxonomy" id="5936"/>
    <lineage>
        <taxon>Eukaryota</taxon>
        <taxon>Sar</taxon>
        <taxon>Alveolata</taxon>
        <taxon>Ciliophora</taxon>
        <taxon>Intramacronucleata</taxon>
        <taxon>Spirotrichea</taxon>
        <taxon>Hypotrichia</taxon>
        <taxon>Euplotida</taxon>
        <taxon>Euplotidae</taxon>
        <taxon>Moneuplotes</taxon>
    </lineage>
</organism>